<dbReference type="Pfam" id="PF00584">
    <property type="entry name" value="SecE"/>
    <property type="match status" value="1"/>
</dbReference>
<dbReference type="PANTHER" id="PTHR33910">
    <property type="entry name" value="PROTEIN TRANSLOCASE SUBUNIT SECE"/>
    <property type="match status" value="1"/>
</dbReference>
<keyword evidence="7 9" id="KW-0811">Translocation</keyword>
<evidence type="ECO:0000256" key="6">
    <source>
        <dbReference type="ARBA" id="ARBA00022989"/>
    </source>
</evidence>
<feature type="region of interest" description="Disordered" evidence="10">
    <location>
        <begin position="1"/>
        <end position="137"/>
    </location>
</feature>
<evidence type="ECO:0000256" key="5">
    <source>
        <dbReference type="ARBA" id="ARBA00022927"/>
    </source>
</evidence>
<gene>
    <name evidence="9" type="primary">secE</name>
    <name evidence="11" type="ORF">AVDCRST_MAG17-723</name>
</gene>
<dbReference type="InterPro" id="IPR038379">
    <property type="entry name" value="SecE_sf"/>
</dbReference>
<dbReference type="GO" id="GO:0006605">
    <property type="term" value="P:protein targeting"/>
    <property type="evidence" value="ECO:0007669"/>
    <property type="project" value="UniProtKB-UniRule"/>
</dbReference>
<dbReference type="HAMAP" id="MF_00422">
    <property type="entry name" value="SecE"/>
    <property type="match status" value="1"/>
</dbReference>
<comment type="similarity">
    <text evidence="9">Belongs to the SecE/SEC61-gamma family.</text>
</comment>
<feature type="compositionally biased region" description="Basic and acidic residues" evidence="10">
    <location>
        <begin position="11"/>
        <end position="26"/>
    </location>
</feature>
<evidence type="ECO:0000256" key="4">
    <source>
        <dbReference type="ARBA" id="ARBA00022692"/>
    </source>
</evidence>
<evidence type="ECO:0000256" key="9">
    <source>
        <dbReference type="HAMAP-Rule" id="MF_00422"/>
    </source>
</evidence>
<dbReference type="PROSITE" id="PS01067">
    <property type="entry name" value="SECE_SEC61G"/>
    <property type="match status" value="1"/>
</dbReference>
<evidence type="ECO:0000256" key="8">
    <source>
        <dbReference type="ARBA" id="ARBA00023136"/>
    </source>
</evidence>
<comment type="subcellular location">
    <subcellularLocation>
        <location evidence="9">Cell membrane</location>
        <topology evidence="9">Single-pass membrane protein</topology>
    </subcellularLocation>
    <subcellularLocation>
        <location evidence="1">Membrane</location>
    </subcellularLocation>
</comment>
<evidence type="ECO:0000256" key="10">
    <source>
        <dbReference type="SAM" id="MobiDB-lite"/>
    </source>
</evidence>
<dbReference type="InterPro" id="IPR001901">
    <property type="entry name" value="Translocase_SecE/Sec61-g"/>
</dbReference>
<keyword evidence="4 9" id="KW-0812">Transmembrane</keyword>
<feature type="compositionally biased region" description="Basic residues" evidence="10">
    <location>
        <begin position="1"/>
        <end position="10"/>
    </location>
</feature>
<protein>
    <recommendedName>
        <fullName evidence="9">Protein translocase subunit SecE</fullName>
    </recommendedName>
</protein>
<dbReference type="EMBL" id="CADCVV010000053">
    <property type="protein sequence ID" value="CAA9490051.1"/>
    <property type="molecule type" value="Genomic_DNA"/>
</dbReference>
<comment type="function">
    <text evidence="9">Essential subunit of the Sec protein translocation channel SecYEG. Clamps together the 2 halves of SecY. May contact the channel plug during translocation.</text>
</comment>
<evidence type="ECO:0000256" key="2">
    <source>
        <dbReference type="ARBA" id="ARBA00022448"/>
    </source>
</evidence>
<sequence>MARNRQRAKQRQAERRARLAGGEHRAPGAPSSDTGGDEGAGQDRAHDPRAEPHAGLDREPAPNGDRDRGGIAPPGVETETGAGLAASAPPETAGRTDTVLETPPPPPLLDDPSADGEAADHGSAAGEGPEEDQRADGRNRVIAFLIASWGELQRVQWPTRQQTTTLTGIVLGFVVIMGAYLGALDAIFSRLIQLLI</sequence>
<reference evidence="11" key="1">
    <citation type="submission" date="2020-02" db="EMBL/GenBank/DDBJ databases">
        <authorList>
            <person name="Meier V. D."/>
        </authorList>
    </citation>
    <scope>NUCLEOTIDE SEQUENCE</scope>
    <source>
        <strain evidence="11">AVDCRST_MAG17</strain>
    </source>
</reference>
<proteinExistence type="inferred from homology"/>
<name>A0A6J4S6F1_9ACTN</name>
<keyword evidence="2 9" id="KW-0813">Transport</keyword>
<dbReference type="GO" id="GO:0065002">
    <property type="term" value="P:intracellular protein transmembrane transport"/>
    <property type="evidence" value="ECO:0007669"/>
    <property type="project" value="UniProtKB-UniRule"/>
</dbReference>
<dbReference type="InterPro" id="IPR005807">
    <property type="entry name" value="SecE_bac"/>
</dbReference>
<dbReference type="Gene3D" id="1.20.5.1030">
    <property type="entry name" value="Preprotein translocase secy subunit"/>
    <property type="match status" value="1"/>
</dbReference>
<dbReference type="GO" id="GO:0005886">
    <property type="term" value="C:plasma membrane"/>
    <property type="evidence" value="ECO:0007669"/>
    <property type="project" value="UniProtKB-SubCell"/>
</dbReference>
<dbReference type="AlphaFoldDB" id="A0A6J4S6F1"/>
<keyword evidence="3 9" id="KW-1003">Cell membrane</keyword>
<evidence type="ECO:0000256" key="1">
    <source>
        <dbReference type="ARBA" id="ARBA00004370"/>
    </source>
</evidence>
<feature type="compositionally biased region" description="Basic and acidic residues" evidence="10">
    <location>
        <begin position="41"/>
        <end position="69"/>
    </location>
</feature>
<evidence type="ECO:0000256" key="7">
    <source>
        <dbReference type="ARBA" id="ARBA00023010"/>
    </source>
</evidence>
<dbReference type="NCBIfam" id="TIGR00964">
    <property type="entry name" value="secE_bact"/>
    <property type="match status" value="1"/>
</dbReference>
<dbReference type="GO" id="GO:0008320">
    <property type="term" value="F:protein transmembrane transporter activity"/>
    <property type="evidence" value="ECO:0007669"/>
    <property type="project" value="UniProtKB-UniRule"/>
</dbReference>
<comment type="subunit">
    <text evidence="9">Component of the Sec protein translocase complex. Heterotrimer consisting of SecY, SecE and SecG subunits. The heterotrimers can form oligomers, although 1 heterotrimer is thought to be able to translocate proteins. Interacts with the ribosome. Interacts with SecDF, and other proteins may be involved. Interacts with SecA.</text>
</comment>
<keyword evidence="8 9" id="KW-0472">Membrane</keyword>
<feature type="transmembrane region" description="Helical" evidence="9">
    <location>
        <begin position="166"/>
        <end position="188"/>
    </location>
</feature>
<keyword evidence="6 9" id="KW-1133">Transmembrane helix</keyword>
<dbReference type="GO" id="GO:0043952">
    <property type="term" value="P:protein transport by the Sec complex"/>
    <property type="evidence" value="ECO:0007669"/>
    <property type="project" value="UniProtKB-UniRule"/>
</dbReference>
<evidence type="ECO:0000313" key="11">
    <source>
        <dbReference type="EMBL" id="CAA9490051.1"/>
    </source>
</evidence>
<organism evidence="11">
    <name type="scientific">uncultured Solirubrobacterales bacterium</name>
    <dbReference type="NCBI Taxonomy" id="768556"/>
    <lineage>
        <taxon>Bacteria</taxon>
        <taxon>Bacillati</taxon>
        <taxon>Actinomycetota</taxon>
        <taxon>Thermoleophilia</taxon>
        <taxon>Solirubrobacterales</taxon>
        <taxon>environmental samples</taxon>
    </lineage>
</organism>
<keyword evidence="5 9" id="KW-0653">Protein transport</keyword>
<dbReference type="PANTHER" id="PTHR33910:SF1">
    <property type="entry name" value="PROTEIN TRANSLOCASE SUBUNIT SECE"/>
    <property type="match status" value="1"/>
</dbReference>
<evidence type="ECO:0000256" key="3">
    <source>
        <dbReference type="ARBA" id="ARBA00022475"/>
    </source>
</evidence>
<accession>A0A6J4S6F1</accession>
<dbReference type="GO" id="GO:0009306">
    <property type="term" value="P:protein secretion"/>
    <property type="evidence" value="ECO:0007669"/>
    <property type="project" value="UniProtKB-UniRule"/>
</dbReference>